<dbReference type="AlphaFoldDB" id="A0A5M6CCX3"/>
<dbReference type="InterPro" id="IPR002882">
    <property type="entry name" value="CofD"/>
</dbReference>
<gene>
    <name evidence="1" type="ORF">CI109_102947</name>
</gene>
<dbReference type="Pfam" id="PF01933">
    <property type="entry name" value="CofD"/>
    <property type="match status" value="1"/>
</dbReference>
<dbReference type="KEGG" id="ksn:43585436"/>
<dbReference type="EMBL" id="CP144055">
    <property type="protein sequence ID" value="WWD18495.1"/>
    <property type="molecule type" value="Genomic_DNA"/>
</dbReference>
<dbReference type="PANTHER" id="PTHR31240:SF0">
    <property type="entry name" value="MATERNAL EFFECT EMBRYO ARREST 18"/>
    <property type="match status" value="1"/>
</dbReference>
<proteinExistence type="predicted"/>
<reference evidence="1" key="1">
    <citation type="submission" date="2017-08" db="EMBL/GenBank/DDBJ databases">
        <authorList>
            <person name="Cuomo C."/>
            <person name="Billmyre B."/>
            <person name="Heitman J."/>
        </authorList>
    </citation>
    <scope>NUCLEOTIDE SEQUENCE</scope>
    <source>
        <strain evidence="1">CBS 12478</strain>
    </source>
</reference>
<dbReference type="SUPFAM" id="SSF142338">
    <property type="entry name" value="CofD-like"/>
    <property type="match status" value="1"/>
</dbReference>
<dbReference type="GeneID" id="43585436"/>
<dbReference type="Gene3D" id="3.40.50.10680">
    <property type="entry name" value="CofD-like domains"/>
    <property type="match status" value="1"/>
</dbReference>
<dbReference type="GO" id="GO:0043743">
    <property type="term" value="F:LPPG:FO 2-phospho-L-lactate transferase activity"/>
    <property type="evidence" value="ECO:0007669"/>
    <property type="project" value="InterPro"/>
</dbReference>
<protein>
    <submittedName>
        <fullName evidence="1">Uncharacterized protein</fullName>
    </submittedName>
</protein>
<dbReference type="PANTHER" id="PTHR31240">
    <property type="entry name" value="MATERNAL EFFECT EMBRYO ARREST 18"/>
    <property type="match status" value="1"/>
</dbReference>
<keyword evidence="2" id="KW-1185">Reference proteome</keyword>
<dbReference type="InterPro" id="IPR038136">
    <property type="entry name" value="CofD-like_dom_sf"/>
</dbReference>
<evidence type="ECO:0000313" key="2">
    <source>
        <dbReference type="Proteomes" id="UP000322225"/>
    </source>
</evidence>
<sequence>MSPSPVSPLTRPLPLRLPSQSDSVFVDSPTLENPPERAGDLSYLIISGGTGANSIAGAFGSSPAFVLPVSDDGGSSSEILRCFGGPSIGDIRSRLIRLIPLALNPITRDDKERAAIYHLMAYRFPAQAAEKVVRELWMEIVEGQSELWDGIGYDKKECLRAFLVHFQTLCLKRAHKRFSFRNFSLGNGFLTGARDLFGSLPSAIFLFKSIAGVNNGVQVIPVINTNQTVTIAAQLANSTTLVGQCAISHPTPIPTPATTSPTTPLIAPTPARATHQIPTLPSKLRNHFRRDSRTFDTPDTSLPPSVRGSPDLNGMAEEEPWAGGNLGYRKGEEETPLEARIDRVFYINLYGQEIYPDPNHEFLDALNQRDVLVYSCGSLWTSIVPCLALKGLAASIASSQTLRAKVLLLNSVNDRETPDYTASEYISTITGMLRHYDKPKRTRGKDPFHPGPTWRTSDLISHVVYLEGCGVQVDKGHIEAQGVKLVAVPASVHGTKEGSIPMFSSEAVEWAMDQVMSDLH</sequence>
<dbReference type="Proteomes" id="UP000322225">
    <property type="component" value="Chromosome 5"/>
</dbReference>
<reference evidence="1" key="2">
    <citation type="submission" date="2024-01" db="EMBL/GenBank/DDBJ databases">
        <title>Comparative genomics of Cryptococcus and Kwoniella reveals pathogenesis evolution and contrasting modes of karyotype evolution via chromosome fusion or intercentromeric recombination.</title>
        <authorList>
            <person name="Coelho M.A."/>
            <person name="David-Palma M."/>
            <person name="Shea T."/>
            <person name="Bowers K."/>
            <person name="McGinley-Smith S."/>
            <person name="Mohammad A.W."/>
            <person name="Gnirke A."/>
            <person name="Yurkov A.M."/>
            <person name="Nowrousian M."/>
            <person name="Sun S."/>
            <person name="Cuomo C.A."/>
            <person name="Heitman J."/>
        </authorList>
    </citation>
    <scope>NUCLEOTIDE SEQUENCE</scope>
    <source>
        <strain evidence="1">CBS 12478</strain>
    </source>
</reference>
<dbReference type="RefSeq" id="XP_031864223.1">
    <property type="nucleotide sequence ID" value="XM_032001333.1"/>
</dbReference>
<name>A0A5M6CCX3_9TREE</name>
<accession>A0A5M6CCX3</accession>
<evidence type="ECO:0000313" key="1">
    <source>
        <dbReference type="EMBL" id="WWD18495.1"/>
    </source>
</evidence>
<dbReference type="OrthoDB" id="10267139at2759"/>
<organism evidence="1 2">
    <name type="scientific">Kwoniella shandongensis</name>
    <dbReference type="NCBI Taxonomy" id="1734106"/>
    <lineage>
        <taxon>Eukaryota</taxon>
        <taxon>Fungi</taxon>
        <taxon>Dikarya</taxon>
        <taxon>Basidiomycota</taxon>
        <taxon>Agaricomycotina</taxon>
        <taxon>Tremellomycetes</taxon>
        <taxon>Tremellales</taxon>
        <taxon>Cryptococcaceae</taxon>
        <taxon>Kwoniella</taxon>
    </lineage>
</organism>